<protein>
    <submittedName>
        <fullName evidence="1">Uncharacterized protein</fullName>
    </submittedName>
</protein>
<dbReference type="EMBL" id="VSRR010017941">
    <property type="protein sequence ID" value="MPC60828.1"/>
    <property type="molecule type" value="Genomic_DNA"/>
</dbReference>
<sequence length="104" mass="11512">MLHIVTSIPTFPHPKALIPLPTLPSATPLPSPRGQTPSKPLACETRGALAPAFPDKQFEAEFLIHTLRRGYVLGMTSSVTHRNFTPWCEVGKAKEEANFYCLRN</sequence>
<gene>
    <name evidence="1" type="ORF">E2C01_054886</name>
</gene>
<organism evidence="1 2">
    <name type="scientific">Portunus trituberculatus</name>
    <name type="common">Swimming crab</name>
    <name type="synonym">Neptunus trituberculatus</name>
    <dbReference type="NCBI Taxonomy" id="210409"/>
    <lineage>
        <taxon>Eukaryota</taxon>
        <taxon>Metazoa</taxon>
        <taxon>Ecdysozoa</taxon>
        <taxon>Arthropoda</taxon>
        <taxon>Crustacea</taxon>
        <taxon>Multicrustacea</taxon>
        <taxon>Malacostraca</taxon>
        <taxon>Eumalacostraca</taxon>
        <taxon>Eucarida</taxon>
        <taxon>Decapoda</taxon>
        <taxon>Pleocyemata</taxon>
        <taxon>Brachyura</taxon>
        <taxon>Eubrachyura</taxon>
        <taxon>Portunoidea</taxon>
        <taxon>Portunidae</taxon>
        <taxon>Portuninae</taxon>
        <taxon>Portunus</taxon>
    </lineage>
</organism>
<accession>A0A5B7GV50</accession>
<evidence type="ECO:0000313" key="1">
    <source>
        <dbReference type="EMBL" id="MPC60828.1"/>
    </source>
</evidence>
<dbReference type="AlphaFoldDB" id="A0A5B7GV50"/>
<evidence type="ECO:0000313" key="2">
    <source>
        <dbReference type="Proteomes" id="UP000324222"/>
    </source>
</evidence>
<proteinExistence type="predicted"/>
<keyword evidence="2" id="KW-1185">Reference proteome</keyword>
<dbReference type="Proteomes" id="UP000324222">
    <property type="component" value="Unassembled WGS sequence"/>
</dbReference>
<name>A0A5B7GV50_PORTR</name>
<reference evidence="1 2" key="1">
    <citation type="submission" date="2019-05" db="EMBL/GenBank/DDBJ databases">
        <title>Another draft genome of Portunus trituberculatus and its Hox gene families provides insights of decapod evolution.</title>
        <authorList>
            <person name="Jeong J.-H."/>
            <person name="Song I."/>
            <person name="Kim S."/>
            <person name="Choi T."/>
            <person name="Kim D."/>
            <person name="Ryu S."/>
            <person name="Kim W."/>
        </authorList>
    </citation>
    <scope>NUCLEOTIDE SEQUENCE [LARGE SCALE GENOMIC DNA]</scope>
    <source>
        <tissue evidence="1">Muscle</tissue>
    </source>
</reference>
<comment type="caution">
    <text evidence="1">The sequence shown here is derived from an EMBL/GenBank/DDBJ whole genome shotgun (WGS) entry which is preliminary data.</text>
</comment>